<comment type="caution">
    <text evidence="1">The sequence shown here is derived from an EMBL/GenBank/DDBJ whole genome shotgun (WGS) entry which is preliminary data.</text>
</comment>
<accession>A0ABT2E514</accession>
<keyword evidence="2" id="KW-1185">Reference proteome</keyword>
<dbReference type="Pfam" id="PF05135">
    <property type="entry name" value="Phage_connect_1"/>
    <property type="match status" value="1"/>
</dbReference>
<dbReference type="EMBL" id="JALIGE010000076">
    <property type="protein sequence ID" value="MCS2162968.1"/>
    <property type="molecule type" value="Genomic_DNA"/>
</dbReference>
<protein>
    <submittedName>
        <fullName evidence="1">Head-tail connector protein</fullName>
    </submittedName>
</protein>
<dbReference type="CDD" id="cd08054">
    <property type="entry name" value="gp6"/>
    <property type="match status" value="1"/>
</dbReference>
<evidence type="ECO:0000313" key="2">
    <source>
        <dbReference type="Proteomes" id="UP001205357"/>
    </source>
</evidence>
<reference evidence="1 2" key="1">
    <citation type="submission" date="2022-04" db="EMBL/GenBank/DDBJ databases">
        <title>Proposal of a three novel species of Scandinavium, Scandinavium hiltneri, Scandinavium manionii, Scandinavium tedordense.</title>
        <authorList>
            <person name="Maddock D.W."/>
            <person name="Brady C.L."/>
            <person name="Denman S."/>
            <person name="Arnold D."/>
        </authorList>
    </citation>
    <scope>NUCLEOTIDE SEQUENCE [LARGE SCALE GENOMIC DNA]</scope>
    <source>
        <strain evidence="1 2">H11S7</strain>
    </source>
</reference>
<dbReference type="Proteomes" id="UP001205357">
    <property type="component" value="Unassembled WGS sequence"/>
</dbReference>
<sequence>MLITLEDIKSQLRLEADYSEEDQYLALIGKAAESRMSEYLNRNIYVEGTTIPPTDPDGMIIPASLRLALLLLVTHFYENRSAVSEVEMVELPMAFTWLARPHRIYPQ</sequence>
<evidence type="ECO:0000313" key="1">
    <source>
        <dbReference type="EMBL" id="MCS2162968.1"/>
    </source>
</evidence>
<dbReference type="RefSeq" id="WP_258989521.1">
    <property type="nucleotide sequence ID" value="NZ_JALIGE010000076.1"/>
</dbReference>
<dbReference type="InterPro" id="IPR006450">
    <property type="entry name" value="Phage_HK97_gp6-like"/>
</dbReference>
<organism evidence="1 2">
    <name type="scientific">Scandinavium hiltneri</name>
    <dbReference type="NCBI Taxonomy" id="2926519"/>
    <lineage>
        <taxon>Bacteria</taxon>
        <taxon>Pseudomonadati</taxon>
        <taxon>Pseudomonadota</taxon>
        <taxon>Gammaproteobacteria</taxon>
        <taxon>Enterobacterales</taxon>
        <taxon>Enterobacteriaceae</taxon>
        <taxon>Scandinavium</taxon>
    </lineage>
</organism>
<gene>
    <name evidence="1" type="ORF">MUU47_17940</name>
</gene>
<dbReference type="NCBIfam" id="TIGR01560">
    <property type="entry name" value="put_DNA_pack"/>
    <property type="match status" value="1"/>
</dbReference>
<dbReference type="InterPro" id="IPR021146">
    <property type="entry name" value="Phage_gp6-like_head-tail"/>
</dbReference>
<name>A0ABT2E514_9ENTR</name>
<proteinExistence type="predicted"/>
<dbReference type="Gene3D" id="1.10.3230.30">
    <property type="entry name" value="Phage gp6-like head-tail connector protein"/>
    <property type="match status" value="1"/>
</dbReference>